<comment type="caution">
    <text evidence="44">The sequence shown here is derived from an EMBL/GenBank/DDBJ whole genome shotgun (WGS) entry which is preliminary data.</text>
</comment>
<dbReference type="UniPathway" id="UPA00659"/>
<evidence type="ECO:0000256" key="38">
    <source>
        <dbReference type="ARBA" id="ARBA00077617"/>
    </source>
</evidence>
<dbReference type="FunFam" id="3.90.226.10:FF:000011">
    <property type="entry name" value="Fatty acid oxidation complex subunit alpha"/>
    <property type="match status" value="1"/>
</dbReference>
<comment type="catalytic activity">
    <reaction evidence="26">
        <text>a long-chain (3S)-3-hydroxy fatty acyl-CoA + NAD(+) = a long-chain 3-oxo-fatty acyl-CoA + NADH + H(+)</text>
        <dbReference type="Rhea" id="RHEA:52656"/>
        <dbReference type="ChEBI" id="CHEBI:15378"/>
        <dbReference type="ChEBI" id="CHEBI:57540"/>
        <dbReference type="ChEBI" id="CHEBI:57945"/>
        <dbReference type="ChEBI" id="CHEBI:136757"/>
        <dbReference type="ChEBI" id="CHEBI:136758"/>
        <dbReference type="EC" id="1.1.1.211"/>
    </reaction>
    <physiologicalReaction direction="left-to-right" evidence="26">
        <dbReference type="Rhea" id="RHEA:52657"/>
    </physiologicalReaction>
</comment>
<dbReference type="InterPro" id="IPR036291">
    <property type="entry name" value="NAD(P)-bd_dom_sf"/>
</dbReference>
<keyword evidence="10" id="KW-0999">Mitochondrion inner membrane</keyword>
<name>A0A443SR30_9ACAR</name>
<dbReference type="InterPro" id="IPR008927">
    <property type="entry name" value="6-PGluconate_DH-like_C_sf"/>
</dbReference>
<dbReference type="InterPro" id="IPR006176">
    <property type="entry name" value="3-OHacyl-CoA_DH_NAD-bd"/>
</dbReference>
<evidence type="ECO:0000256" key="13">
    <source>
        <dbReference type="ARBA" id="ARBA00022990"/>
    </source>
</evidence>
<keyword evidence="18" id="KW-0472">Membrane</keyword>
<dbReference type="SUPFAM" id="SSF51735">
    <property type="entry name" value="NAD(P)-binding Rossmann-fold domains"/>
    <property type="match status" value="1"/>
</dbReference>
<dbReference type="EC" id="1.1.1.211" evidence="36"/>
<dbReference type="CDD" id="cd06558">
    <property type="entry name" value="crotonase-like"/>
    <property type="match status" value="1"/>
</dbReference>
<evidence type="ECO:0000256" key="11">
    <source>
        <dbReference type="ARBA" id="ARBA00022832"/>
    </source>
</evidence>
<dbReference type="Pfam" id="PF00378">
    <property type="entry name" value="ECH_1"/>
    <property type="match status" value="1"/>
</dbReference>
<evidence type="ECO:0000259" key="43">
    <source>
        <dbReference type="Pfam" id="PF02737"/>
    </source>
</evidence>
<evidence type="ECO:0000256" key="30">
    <source>
        <dbReference type="ARBA" id="ARBA00052711"/>
    </source>
</evidence>
<dbReference type="Gene3D" id="3.40.50.720">
    <property type="entry name" value="NAD(P)-binding Rossmann-like Domain"/>
    <property type="match status" value="1"/>
</dbReference>
<comment type="catalytic activity">
    <reaction evidence="24">
        <text>a (3S)-3-hydroxyacyl-CoA + NAD(+) = a 3-oxoacyl-CoA + NADH + H(+)</text>
        <dbReference type="Rhea" id="RHEA:22432"/>
        <dbReference type="ChEBI" id="CHEBI:15378"/>
        <dbReference type="ChEBI" id="CHEBI:57318"/>
        <dbReference type="ChEBI" id="CHEBI:57540"/>
        <dbReference type="ChEBI" id="CHEBI:57945"/>
        <dbReference type="ChEBI" id="CHEBI:90726"/>
        <dbReference type="EC" id="1.1.1.35"/>
    </reaction>
</comment>
<dbReference type="GO" id="GO:0016740">
    <property type="term" value="F:transferase activity"/>
    <property type="evidence" value="ECO:0007669"/>
    <property type="project" value="UniProtKB-KW"/>
</dbReference>
<dbReference type="SUPFAM" id="SSF48179">
    <property type="entry name" value="6-phosphogluconate dehydrogenase C-terminal domain-like"/>
    <property type="match status" value="2"/>
</dbReference>
<dbReference type="SUPFAM" id="SSF52096">
    <property type="entry name" value="ClpP/crotonase"/>
    <property type="match status" value="1"/>
</dbReference>
<evidence type="ECO:0000256" key="15">
    <source>
        <dbReference type="ARBA" id="ARBA00023027"/>
    </source>
</evidence>
<evidence type="ECO:0000256" key="23">
    <source>
        <dbReference type="ARBA" id="ARBA00048361"/>
    </source>
</evidence>
<evidence type="ECO:0000256" key="37">
    <source>
        <dbReference type="ARBA" id="ARBA00068347"/>
    </source>
</evidence>
<dbReference type="FunFam" id="1.10.1040.50:FF:000002">
    <property type="entry name" value="Trifunctional enzyme subunit alpha, mitochondrial"/>
    <property type="match status" value="1"/>
</dbReference>
<evidence type="ECO:0000256" key="32">
    <source>
        <dbReference type="ARBA" id="ARBA00052860"/>
    </source>
</evidence>
<evidence type="ECO:0000256" key="3">
    <source>
        <dbReference type="ARBA" id="ARBA00005005"/>
    </source>
</evidence>
<evidence type="ECO:0000256" key="7">
    <source>
        <dbReference type="ARBA" id="ARBA00022481"/>
    </source>
</evidence>
<keyword evidence="20" id="KW-0511">Multifunctional enzyme</keyword>
<proteinExistence type="inferred from homology"/>
<comment type="catalytic activity">
    <reaction evidence="21">
        <text>a (3S)-3-hydroxyacyl-CoA = a (2E)-enoyl-CoA + H2O</text>
        <dbReference type="Rhea" id="RHEA:16105"/>
        <dbReference type="ChEBI" id="CHEBI:15377"/>
        <dbReference type="ChEBI" id="CHEBI:57318"/>
        <dbReference type="ChEBI" id="CHEBI:58856"/>
        <dbReference type="EC" id="4.2.1.17"/>
    </reaction>
    <physiologicalReaction direction="right-to-left" evidence="21">
        <dbReference type="Rhea" id="RHEA:16107"/>
    </physiologicalReaction>
</comment>
<keyword evidence="12" id="KW-0809">Transit peptide</keyword>
<evidence type="ECO:0000256" key="4">
    <source>
        <dbReference type="ARBA" id="ARBA00007005"/>
    </source>
</evidence>
<dbReference type="Pfam" id="PF02737">
    <property type="entry name" value="3HCDH_N"/>
    <property type="match status" value="1"/>
</dbReference>
<dbReference type="InterPro" id="IPR001753">
    <property type="entry name" value="Enoyl-CoA_hydra/iso"/>
</dbReference>
<keyword evidence="11" id="KW-0276">Fatty acid metabolism</keyword>
<dbReference type="STRING" id="299467.A0A443SR30"/>
<dbReference type="InterPro" id="IPR006108">
    <property type="entry name" value="3HC_DH_C"/>
</dbReference>
<dbReference type="InterPro" id="IPR050136">
    <property type="entry name" value="FA_oxidation_alpha_subunit"/>
</dbReference>
<keyword evidence="15" id="KW-0520">NAD</keyword>
<protein>
    <recommendedName>
        <fullName evidence="37">Trifunctional enzyme subunit alpha, mitochondrial</fullName>
        <ecNumber evidence="36">1.1.1.211</ecNumber>
        <ecNumber evidence="6">4.2.1.17</ecNumber>
    </recommendedName>
    <alternativeName>
        <fullName evidence="38">Monolysocardiolipin acyltransferase</fullName>
    </alternativeName>
    <alternativeName>
        <fullName evidence="39">TP-alpha</fullName>
    </alternativeName>
</protein>
<feature type="active site" description="For hydroxyacyl-coenzyme A dehydrogenase activity" evidence="40">
    <location>
        <position position="488"/>
    </location>
</feature>
<evidence type="ECO:0000256" key="39">
    <source>
        <dbReference type="ARBA" id="ARBA00083277"/>
    </source>
</evidence>
<dbReference type="FunFam" id="3.40.50.720:FF:000009">
    <property type="entry name" value="Fatty oxidation complex, alpha subunit"/>
    <property type="match status" value="1"/>
</dbReference>
<evidence type="ECO:0000256" key="20">
    <source>
        <dbReference type="ARBA" id="ARBA00023268"/>
    </source>
</evidence>
<keyword evidence="45" id="KW-1185">Reference proteome</keyword>
<feature type="site" description="Important for long-chain enoyl-CoA hydratase activity" evidence="41">
    <location>
        <position position="128"/>
    </location>
</feature>
<evidence type="ECO:0000256" key="35">
    <source>
        <dbReference type="ARBA" id="ARBA00062153"/>
    </source>
</evidence>
<comment type="subunit">
    <text evidence="35">Heterotetramer of 2 alpha/HADHA and 2 beta/HADHB subunits; forms the mitochondrial trifunctional enzyme. Also purified as higher order heterooligomers including a 4 alpha/HADHA and 4 beta/HADHB heterooligomer which physiological significance remains unclear. The mitochondrial trifunctional enzyme interacts with MTLN.</text>
</comment>
<dbReference type="Gene3D" id="3.90.226.10">
    <property type="entry name" value="2-enoyl-CoA Hydratase, Chain A, domain 1"/>
    <property type="match status" value="1"/>
</dbReference>
<evidence type="ECO:0000256" key="28">
    <source>
        <dbReference type="ARBA" id="ARBA00051877"/>
    </source>
</evidence>
<evidence type="ECO:0000256" key="9">
    <source>
        <dbReference type="ARBA" id="ARBA00022679"/>
    </source>
</evidence>
<keyword evidence="17" id="KW-0496">Mitochondrion</keyword>
<evidence type="ECO:0000256" key="41">
    <source>
        <dbReference type="PIRSR" id="PIRSR612803-2"/>
    </source>
</evidence>
<evidence type="ECO:0000256" key="27">
    <source>
        <dbReference type="ARBA" id="ARBA00051215"/>
    </source>
</evidence>
<keyword evidence="13" id="KW-0007">Acetylation</keyword>
<dbReference type="PANTHER" id="PTHR43612:SF3">
    <property type="entry name" value="TRIFUNCTIONAL ENZYME SUBUNIT ALPHA, MITOCHONDRIAL"/>
    <property type="match status" value="1"/>
</dbReference>
<dbReference type="VEuPathDB" id="VectorBase:LDEU002097"/>
<comment type="catalytic activity">
    <reaction evidence="34">
        <text>1'-[1,2-di-(9Z,12Z-octadecadienoyl)-sn-glycero-3-phospho]-3'-[1-(9Z,12Z-octadecadienoyl)-sn-glycero-3-phospho]-glycerol + hexadecanoyl-CoA = 1'-[1,2-di-(9Z,12Z-octadecadienoyl)-sn-glycero-3-phospho]-3'-[1-(9Z,12Z-octadecadienoyl)-2-hexadecanoyl-sn-glycero-3-phospho]-glycerol + CoA</text>
        <dbReference type="Rhea" id="RHEA:43680"/>
        <dbReference type="ChEBI" id="CHEBI:57287"/>
        <dbReference type="ChEBI" id="CHEBI:57379"/>
        <dbReference type="ChEBI" id="CHEBI:83580"/>
        <dbReference type="ChEBI" id="CHEBI:83583"/>
    </reaction>
    <physiologicalReaction direction="left-to-right" evidence="34">
        <dbReference type="Rhea" id="RHEA:43681"/>
    </physiologicalReaction>
</comment>
<comment type="catalytic activity">
    <reaction evidence="31">
        <text>(3S)-hydroxytetradecanoyl-CoA + NAD(+) = 3-oxotetradecanoyl-CoA + NADH + H(+)</text>
        <dbReference type="Rhea" id="RHEA:31167"/>
        <dbReference type="ChEBI" id="CHEBI:15378"/>
        <dbReference type="ChEBI" id="CHEBI:57540"/>
        <dbReference type="ChEBI" id="CHEBI:57945"/>
        <dbReference type="ChEBI" id="CHEBI:62543"/>
        <dbReference type="ChEBI" id="CHEBI:62614"/>
    </reaction>
    <physiologicalReaction direction="left-to-right" evidence="31">
        <dbReference type="Rhea" id="RHEA:31168"/>
    </physiologicalReaction>
</comment>
<evidence type="ECO:0000256" key="14">
    <source>
        <dbReference type="ARBA" id="ARBA00023002"/>
    </source>
</evidence>
<evidence type="ECO:0000256" key="33">
    <source>
        <dbReference type="ARBA" id="ARBA00052945"/>
    </source>
</evidence>
<evidence type="ECO:0000256" key="26">
    <source>
        <dbReference type="ARBA" id="ARBA00050446"/>
    </source>
</evidence>
<evidence type="ECO:0000256" key="22">
    <source>
        <dbReference type="ARBA" id="ARBA00047613"/>
    </source>
</evidence>
<keyword evidence="9" id="KW-0808">Transferase</keyword>
<comment type="subcellular location">
    <subcellularLocation>
        <location evidence="2">Mitochondrion inner membrane</location>
    </subcellularLocation>
</comment>
<dbReference type="GO" id="GO:0070403">
    <property type="term" value="F:NAD+ binding"/>
    <property type="evidence" value="ECO:0007669"/>
    <property type="project" value="InterPro"/>
</dbReference>
<dbReference type="GO" id="GO:0016507">
    <property type="term" value="C:mitochondrial fatty acid beta-oxidation multienzyme complex"/>
    <property type="evidence" value="ECO:0007669"/>
    <property type="project" value="InterPro"/>
</dbReference>
<evidence type="ECO:0000256" key="18">
    <source>
        <dbReference type="ARBA" id="ARBA00023136"/>
    </source>
</evidence>
<comment type="catalytic activity">
    <reaction evidence="22">
        <text>(3S)-hydroxyhexadecanoyl-CoA + NAD(+) = 3-oxohexadecanoyl-CoA + NADH + H(+)</text>
        <dbReference type="Rhea" id="RHEA:31159"/>
        <dbReference type="ChEBI" id="CHEBI:15378"/>
        <dbReference type="ChEBI" id="CHEBI:57349"/>
        <dbReference type="ChEBI" id="CHEBI:57540"/>
        <dbReference type="ChEBI" id="CHEBI:57945"/>
        <dbReference type="ChEBI" id="CHEBI:62613"/>
    </reaction>
    <physiologicalReaction direction="left-to-right" evidence="22">
        <dbReference type="Rhea" id="RHEA:31160"/>
    </physiologicalReaction>
</comment>
<dbReference type="OrthoDB" id="10004768at2759"/>
<dbReference type="GO" id="GO:0016509">
    <property type="term" value="F:long-chain (3S)-3-hydroxyacyl-CoA dehydrogenase (NAD+) activity"/>
    <property type="evidence" value="ECO:0007669"/>
    <property type="project" value="UniProtKB-EC"/>
</dbReference>
<organism evidence="44 45">
    <name type="scientific">Leptotrombidium deliense</name>
    <dbReference type="NCBI Taxonomy" id="299467"/>
    <lineage>
        <taxon>Eukaryota</taxon>
        <taxon>Metazoa</taxon>
        <taxon>Ecdysozoa</taxon>
        <taxon>Arthropoda</taxon>
        <taxon>Chelicerata</taxon>
        <taxon>Arachnida</taxon>
        <taxon>Acari</taxon>
        <taxon>Acariformes</taxon>
        <taxon>Trombidiformes</taxon>
        <taxon>Prostigmata</taxon>
        <taxon>Anystina</taxon>
        <taxon>Parasitengona</taxon>
        <taxon>Trombiculoidea</taxon>
        <taxon>Trombiculidae</taxon>
        <taxon>Leptotrombidium</taxon>
    </lineage>
</organism>
<dbReference type="EMBL" id="NCKV01000705">
    <property type="protein sequence ID" value="RWS29942.1"/>
    <property type="molecule type" value="Genomic_DNA"/>
</dbReference>
<evidence type="ECO:0000256" key="29">
    <source>
        <dbReference type="ARBA" id="ARBA00052224"/>
    </source>
</evidence>
<dbReference type="Pfam" id="PF00725">
    <property type="entry name" value="3HCDH"/>
    <property type="match status" value="1"/>
</dbReference>
<evidence type="ECO:0000256" key="31">
    <source>
        <dbReference type="ARBA" id="ARBA00052834"/>
    </source>
</evidence>
<dbReference type="AlphaFoldDB" id="A0A443SR30"/>
<evidence type="ECO:0000256" key="34">
    <source>
        <dbReference type="ARBA" id="ARBA00052989"/>
    </source>
</evidence>
<dbReference type="GO" id="GO:0006635">
    <property type="term" value="P:fatty acid beta-oxidation"/>
    <property type="evidence" value="ECO:0007669"/>
    <property type="project" value="UniProtKB-UniPathway"/>
</dbReference>
<feature type="site" description="Important for hydroxyacyl-coenzyme A dehydrogenase activity" evidence="41">
    <location>
        <position position="476"/>
    </location>
</feature>
<evidence type="ECO:0000256" key="2">
    <source>
        <dbReference type="ARBA" id="ARBA00004273"/>
    </source>
</evidence>
<comment type="similarity">
    <text evidence="4">In the central section; belongs to the 3-hydroxyacyl-CoA dehydrogenase family.</text>
</comment>
<evidence type="ECO:0000313" key="44">
    <source>
        <dbReference type="EMBL" id="RWS29942.1"/>
    </source>
</evidence>
<comment type="catalytic activity">
    <reaction evidence="30">
        <text>(3S)-3-hydroxydodecanoyl-CoA = (2E)-dodecenoyl-CoA + H2O</text>
        <dbReference type="Rhea" id="RHEA:31075"/>
        <dbReference type="ChEBI" id="CHEBI:15377"/>
        <dbReference type="ChEBI" id="CHEBI:57330"/>
        <dbReference type="ChEBI" id="CHEBI:62558"/>
    </reaction>
    <physiologicalReaction direction="right-to-left" evidence="30">
        <dbReference type="Rhea" id="RHEA:31077"/>
    </physiologicalReaction>
</comment>
<gene>
    <name evidence="44" type="ORF">B4U80_11573</name>
</gene>
<dbReference type="EC" id="4.2.1.17" evidence="6"/>
<evidence type="ECO:0000256" key="24">
    <source>
        <dbReference type="ARBA" id="ARBA00049556"/>
    </source>
</evidence>
<feature type="domain" description="3-hydroxyacyl-CoA dehydrogenase C-terminal" evidence="42">
    <location>
        <begin position="522"/>
        <end position="617"/>
    </location>
</feature>
<feature type="site" description="Important for long-chain enoyl-CoA hydratase activity" evidence="41">
    <location>
        <position position="150"/>
    </location>
</feature>
<comment type="catalytic activity">
    <reaction evidence="25">
        <text>1'-[1,2-di-(9Z,12Z-octadecadienoyl)-sn-glycero-3-phospho]-3'-[1-(9Z,12Z-octadecadienoyl)-sn-glycero-3-phospho]-glycerol + (9Z,12Z)-octadecadienoyl-CoA = 1',3'-bis-[1,2-di-(9Z,12Z-octadecadienoyl)-sn-glycero-3-phospho]-glycerol + CoA</text>
        <dbReference type="Rhea" id="RHEA:43672"/>
        <dbReference type="ChEBI" id="CHEBI:57287"/>
        <dbReference type="ChEBI" id="CHEBI:57383"/>
        <dbReference type="ChEBI" id="CHEBI:83580"/>
        <dbReference type="ChEBI" id="CHEBI:83581"/>
    </reaction>
    <physiologicalReaction direction="left-to-right" evidence="25">
        <dbReference type="Rhea" id="RHEA:43673"/>
    </physiologicalReaction>
</comment>
<evidence type="ECO:0000256" key="40">
    <source>
        <dbReference type="PIRSR" id="PIRSR612803-1"/>
    </source>
</evidence>
<comment type="catalytic activity">
    <reaction evidence="29">
        <text>(3S)-hydroxyoctanoyl-CoA + NAD(+) = 3-oxooctanoyl-CoA + NADH + H(+)</text>
        <dbReference type="Rhea" id="RHEA:31195"/>
        <dbReference type="ChEBI" id="CHEBI:15378"/>
        <dbReference type="ChEBI" id="CHEBI:57540"/>
        <dbReference type="ChEBI" id="CHEBI:57945"/>
        <dbReference type="ChEBI" id="CHEBI:62617"/>
        <dbReference type="ChEBI" id="CHEBI:62619"/>
    </reaction>
    <physiologicalReaction direction="left-to-right" evidence="29">
        <dbReference type="Rhea" id="RHEA:31196"/>
    </physiologicalReaction>
</comment>
<evidence type="ECO:0000256" key="1">
    <source>
        <dbReference type="ARBA" id="ARBA00000469"/>
    </source>
</evidence>
<evidence type="ECO:0000313" key="45">
    <source>
        <dbReference type="Proteomes" id="UP000288716"/>
    </source>
</evidence>
<dbReference type="GO" id="GO:0004300">
    <property type="term" value="F:enoyl-CoA hydratase activity"/>
    <property type="evidence" value="ECO:0007669"/>
    <property type="project" value="UniProtKB-EC"/>
</dbReference>
<reference evidence="44 45" key="1">
    <citation type="journal article" date="2018" name="Gigascience">
        <title>Genomes of trombidid mites reveal novel predicted allergens and laterally-transferred genes associated with secondary metabolism.</title>
        <authorList>
            <person name="Dong X."/>
            <person name="Chaisiri K."/>
            <person name="Xia D."/>
            <person name="Armstrong S.D."/>
            <person name="Fang Y."/>
            <person name="Donnelly M.J."/>
            <person name="Kadowaki T."/>
            <person name="McGarry J.W."/>
            <person name="Darby A.C."/>
            <person name="Makepeace B.L."/>
        </authorList>
    </citation>
    <scope>NUCLEOTIDE SEQUENCE [LARGE SCALE GENOMIC DNA]</scope>
    <source>
        <strain evidence="44">UoL-UT</strain>
    </source>
</reference>
<evidence type="ECO:0000259" key="42">
    <source>
        <dbReference type="Pfam" id="PF00725"/>
    </source>
</evidence>
<feature type="domain" description="3-hydroxyacyl-CoA dehydrogenase NAD binding" evidence="43">
    <location>
        <begin position="341"/>
        <end position="519"/>
    </location>
</feature>
<comment type="catalytic activity">
    <reaction evidence="32">
        <text>1'-[1,2-di-(9Z,12Z-octadecadienoyl)-sn-glycero-3-phospho]-3'-[1-(9Z,12Z-octadecadienoyl)-sn-glycero-3-phospho]-glycerol + (9Z)-octadecenoyl-CoA = 1'-[1,2-di-(9Z,12Z-octadecadienoyl)-sn-glycero-3-phospho]-3'-[1-(9Z,12Z-octadecadienoyl)-2-(9Z-octadecenoyl)-sn-glycero-3-phospho]-glycerol + CoA</text>
        <dbReference type="Rhea" id="RHEA:43676"/>
        <dbReference type="ChEBI" id="CHEBI:57287"/>
        <dbReference type="ChEBI" id="CHEBI:57387"/>
        <dbReference type="ChEBI" id="CHEBI:83580"/>
        <dbReference type="ChEBI" id="CHEBI:83582"/>
    </reaction>
    <physiologicalReaction direction="left-to-right" evidence="32">
        <dbReference type="Rhea" id="RHEA:43677"/>
    </physiologicalReaction>
</comment>
<dbReference type="PANTHER" id="PTHR43612">
    <property type="entry name" value="TRIFUNCTIONAL ENZYME SUBUNIT ALPHA"/>
    <property type="match status" value="1"/>
</dbReference>
<evidence type="ECO:0000256" key="10">
    <source>
        <dbReference type="ARBA" id="ARBA00022792"/>
    </source>
</evidence>
<sequence length="741" mass="81676">MYAKLTSFIRTAKPRSYVDYKIRNSVAVVKFNNQHEKINSLSEAVSAETEEIMNEVLSNGSISSVVLMSGKTDNFIVGADIRMIEKCKSVEDAIKLSKEGQDTFQRLENSQKPVVAAIMGQCLGGGLELAMSCHYRIAVKDKKTVLGLPEVMLGLLPGAGGTQRLPQLVNVPEALSMMLMGKQVRADKAKKLGLVDMLVDPLGPGLMPGPERTLEYLEDVAVKVAEQLASGELKVNRKRPLMERITSYIMSIKYIRDNVVFKKARDQVMKATNGLYPAPLKILDVVLTGLEKGPDEGYAAERQGFGELSQTPHSKALIGLFHGTTLCMKNRFGKPKKEPTTVSVLGAGLMGAGIAAVSIEKGYDVLLKDVNANALSRGEQQIQNIFNDKQKKRRITAYEKDVILSRVQPTLNYSDLKKSDIVIEAVFEDIKVKHAVIKELEQHIRPDCVIASNTSALPITKVAEAAKHPEKVVGMHYFSPVDKMLLLEVITTDKTDNDSVAAAVAVGLKQGKYVITVKDAPGFYTTRILSFFGAEASRLLLEIQDPKKLDSLTKKFGFPVGCITLLDEVGIDVAAHINVYLHGVFKERIVGTNLQMGNEMVSMGFLGRKSGKGTYIYEKSKKGSREVNPAVMDLLKKYQQPAKVENTDEEIRMRLLSRFTNEAVLCLEEGVLHNPLEGDIGAVFGLGFPPMLGGPFRFVDTFGAKELVNWMEKFANAYGPEFHPCQLLLDHAKDPTKKFHK</sequence>
<accession>A0A443SR30</accession>
<evidence type="ECO:0000256" key="25">
    <source>
        <dbReference type="ARBA" id="ARBA00050222"/>
    </source>
</evidence>
<comment type="catalytic activity">
    <reaction evidence="27">
        <text>a 4-saturated-(3S)-3-hydroxyacyl-CoA = a (3E)-enoyl-CoA + H2O</text>
        <dbReference type="Rhea" id="RHEA:20724"/>
        <dbReference type="ChEBI" id="CHEBI:15377"/>
        <dbReference type="ChEBI" id="CHEBI:58521"/>
        <dbReference type="ChEBI" id="CHEBI:137480"/>
        <dbReference type="EC" id="4.2.1.17"/>
    </reaction>
    <physiologicalReaction direction="right-to-left" evidence="27">
        <dbReference type="Rhea" id="RHEA:20726"/>
    </physiologicalReaction>
</comment>
<comment type="catalytic activity">
    <reaction evidence="28">
        <text>(3S)-hydroxyoctanoyl-CoA = (2E)-octenoyl-CoA + H2O</text>
        <dbReference type="Rhea" id="RHEA:31199"/>
        <dbReference type="ChEBI" id="CHEBI:15377"/>
        <dbReference type="ChEBI" id="CHEBI:62242"/>
        <dbReference type="ChEBI" id="CHEBI:62617"/>
    </reaction>
    <physiologicalReaction direction="right-to-left" evidence="28">
        <dbReference type="Rhea" id="RHEA:31201"/>
    </physiologicalReaction>
</comment>
<comment type="catalytic activity">
    <reaction evidence="33">
        <text>(3S)-3-hydroxydodecanoyl-CoA + NAD(+) = 3-oxododecanoyl-CoA + NADH + H(+)</text>
        <dbReference type="Rhea" id="RHEA:31179"/>
        <dbReference type="ChEBI" id="CHEBI:15378"/>
        <dbReference type="ChEBI" id="CHEBI:57540"/>
        <dbReference type="ChEBI" id="CHEBI:57945"/>
        <dbReference type="ChEBI" id="CHEBI:62558"/>
        <dbReference type="ChEBI" id="CHEBI:62615"/>
    </reaction>
    <physiologicalReaction direction="left-to-right" evidence="33">
        <dbReference type="Rhea" id="RHEA:31180"/>
    </physiologicalReaction>
</comment>
<dbReference type="InterPro" id="IPR029045">
    <property type="entry name" value="ClpP/crotonase-like_dom_sf"/>
</dbReference>
<keyword evidence="16" id="KW-0443">Lipid metabolism</keyword>
<evidence type="ECO:0000256" key="12">
    <source>
        <dbReference type="ARBA" id="ARBA00022946"/>
    </source>
</evidence>
<keyword evidence="14" id="KW-0560">Oxidoreductase</keyword>
<evidence type="ECO:0000256" key="6">
    <source>
        <dbReference type="ARBA" id="ARBA00012076"/>
    </source>
</evidence>
<dbReference type="Proteomes" id="UP000288716">
    <property type="component" value="Unassembled WGS sequence"/>
</dbReference>
<comment type="catalytic activity">
    <reaction evidence="23">
        <text>(3S)-hydroxydecanoyl-CoA + NAD(+) = 3-oxodecanoyl-CoA + NADH + H(+)</text>
        <dbReference type="Rhea" id="RHEA:31187"/>
        <dbReference type="ChEBI" id="CHEBI:15378"/>
        <dbReference type="ChEBI" id="CHEBI:57540"/>
        <dbReference type="ChEBI" id="CHEBI:57945"/>
        <dbReference type="ChEBI" id="CHEBI:62548"/>
        <dbReference type="ChEBI" id="CHEBI:62616"/>
    </reaction>
    <physiologicalReaction direction="left-to-right" evidence="23">
        <dbReference type="Rhea" id="RHEA:31188"/>
    </physiologicalReaction>
</comment>
<comment type="similarity">
    <text evidence="5">In the N-terminal section; belongs to the enoyl-CoA hydratase/isomerase family.</text>
</comment>
<evidence type="ECO:0000256" key="8">
    <source>
        <dbReference type="ARBA" id="ARBA00022553"/>
    </source>
</evidence>
<keyword evidence="8" id="KW-0597">Phosphoprotein</keyword>
<evidence type="ECO:0000256" key="17">
    <source>
        <dbReference type="ARBA" id="ARBA00023128"/>
    </source>
</evidence>
<dbReference type="GO" id="GO:0005743">
    <property type="term" value="C:mitochondrial inner membrane"/>
    <property type="evidence" value="ECO:0007669"/>
    <property type="project" value="UniProtKB-SubCell"/>
</dbReference>
<evidence type="ECO:0000256" key="21">
    <source>
        <dbReference type="ARBA" id="ARBA00035854"/>
    </source>
</evidence>
<dbReference type="InterPro" id="IPR012803">
    <property type="entry name" value="Fa_ox_alpha_mit"/>
</dbReference>
<comment type="pathway">
    <text evidence="3">Lipid metabolism; fatty acid beta-oxidation.</text>
</comment>
<evidence type="ECO:0000256" key="5">
    <source>
        <dbReference type="ARBA" id="ARBA00008750"/>
    </source>
</evidence>
<keyword evidence="19" id="KW-0456">Lyase</keyword>
<evidence type="ECO:0000256" key="19">
    <source>
        <dbReference type="ARBA" id="ARBA00023239"/>
    </source>
</evidence>
<evidence type="ECO:0000256" key="36">
    <source>
        <dbReference type="ARBA" id="ARBA00066806"/>
    </source>
</evidence>
<dbReference type="NCBIfam" id="TIGR02441">
    <property type="entry name" value="fa_ox_alpha_mit"/>
    <property type="match status" value="1"/>
</dbReference>
<keyword evidence="7" id="KW-0488">Methylation</keyword>
<dbReference type="Gene3D" id="1.10.1040.50">
    <property type="match status" value="1"/>
</dbReference>
<comment type="catalytic activity">
    <reaction evidence="1">
        <text>(3S)-hydroxyhexadecanoyl-CoA = (2E)-hexadecenoyl-CoA + H2O</text>
        <dbReference type="Rhea" id="RHEA:31163"/>
        <dbReference type="ChEBI" id="CHEBI:15377"/>
        <dbReference type="ChEBI" id="CHEBI:61526"/>
        <dbReference type="ChEBI" id="CHEBI:62613"/>
    </reaction>
    <physiologicalReaction direction="right-to-left" evidence="1">
        <dbReference type="Rhea" id="RHEA:31165"/>
    </physiologicalReaction>
</comment>
<evidence type="ECO:0000256" key="16">
    <source>
        <dbReference type="ARBA" id="ARBA00023098"/>
    </source>
</evidence>